<protein>
    <recommendedName>
        <fullName evidence="4">Secreted protein</fullName>
    </recommendedName>
</protein>
<proteinExistence type="predicted"/>
<reference evidence="2 3" key="1">
    <citation type="submission" date="2017-06" db="EMBL/GenBank/DDBJ databases">
        <title>Ant-infecting Ophiocordyceps genomes reveal a high diversity of potential behavioral manipulation genes and a possible major role for enterotoxins.</title>
        <authorList>
            <person name="De Bekker C."/>
            <person name="Evans H.C."/>
            <person name="Brachmann A."/>
            <person name="Hughes D.P."/>
        </authorList>
    </citation>
    <scope>NUCLEOTIDE SEQUENCE [LARGE SCALE GENOMIC DNA]</scope>
    <source>
        <strain evidence="2 3">1348a</strain>
    </source>
</reference>
<dbReference type="OrthoDB" id="4923704at2759"/>
<dbReference type="EMBL" id="NJEU01000915">
    <property type="protein sequence ID" value="PHH69581.1"/>
    <property type="molecule type" value="Genomic_DNA"/>
</dbReference>
<keyword evidence="3" id="KW-1185">Reference proteome</keyword>
<keyword evidence="1" id="KW-0732">Signal</keyword>
<organism evidence="2 3">
    <name type="scientific">Ophiocordyceps australis</name>
    <dbReference type="NCBI Taxonomy" id="1399860"/>
    <lineage>
        <taxon>Eukaryota</taxon>
        <taxon>Fungi</taxon>
        <taxon>Dikarya</taxon>
        <taxon>Ascomycota</taxon>
        <taxon>Pezizomycotina</taxon>
        <taxon>Sordariomycetes</taxon>
        <taxon>Hypocreomycetidae</taxon>
        <taxon>Hypocreales</taxon>
        <taxon>Ophiocordycipitaceae</taxon>
        <taxon>Ophiocordyceps</taxon>
    </lineage>
</organism>
<feature type="chain" id="PRO_5013061557" description="Secreted protein" evidence="1">
    <location>
        <begin position="19"/>
        <end position="213"/>
    </location>
</feature>
<comment type="caution">
    <text evidence="2">The sequence shown here is derived from an EMBL/GenBank/DDBJ whole genome shotgun (WGS) entry which is preliminary data.</text>
</comment>
<evidence type="ECO:0000313" key="3">
    <source>
        <dbReference type="Proteomes" id="UP000224854"/>
    </source>
</evidence>
<evidence type="ECO:0008006" key="4">
    <source>
        <dbReference type="Google" id="ProtNLM"/>
    </source>
</evidence>
<dbReference type="Proteomes" id="UP000224854">
    <property type="component" value="Unassembled WGS sequence"/>
</dbReference>
<evidence type="ECO:0000256" key="1">
    <source>
        <dbReference type="SAM" id="SignalP"/>
    </source>
</evidence>
<name>A0A2C5YRP2_9HYPO</name>
<accession>A0A2C5YRP2</accession>
<evidence type="ECO:0000313" key="2">
    <source>
        <dbReference type="EMBL" id="PHH69581.1"/>
    </source>
</evidence>
<gene>
    <name evidence="2" type="ORF">CDD82_7660</name>
</gene>
<feature type="signal peptide" evidence="1">
    <location>
        <begin position="1"/>
        <end position="18"/>
    </location>
</feature>
<sequence length="213" mass="23485">MNILFLGLGLLGMGKIGACQIKEPLLLSGCTNNRCYMELEAVSRRSELVGQFCRELIATGKSLPEKFELAFDGEECGADNNMSLGHACECLLDKAEAGVDQETQDGFLSHNSPPAKDDTFLDYWYPACRGGNCYLFLDYASDSAQDLRGFCDMAESNLTSAFTFLRRGKGEERAVAEHCSQDPTLPLQARDLEKTCHCIRNSEASKTEVPKDE</sequence>
<dbReference type="AlphaFoldDB" id="A0A2C5YRP2"/>